<dbReference type="InterPro" id="IPR032466">
    <property type="entry name" value="Metal_Hydrolase"/>
</dbReference>
<dbReference type="SUPFAM" id="SSF51556">
    <property type="entry name" value="Metallo-dependent hydrolases"/>
    <property type="match status" value="1"/>
</dbReference>
<evidence type="ECO:0000313" key="3">
    <source>
        <dbReference type="EMBL" id="MBO2463946.1"/>
    </source>
</evidence>
<name>A0ABS3S4M4_9ACTN</name>
<organism evidence="3 4">
    <name type="scientific">Actinomadura violacea</name>
    <dbReference type="NCBI Taxonomy" id="2819934"/>
    <lineage>
        <taxon>Bacteria</taxon>
        <taxon>Bacillati</taxon>
        <taxon>Actinomycetota</taxon>
        <taxon>Actinomycetes</taxon>
        <taxon>Streptosporangiales</taxon>
        <taxon>Thermomonosporaceae</taxon>
        <taxon>Actinomadura</taxon>
    </lineage>
</organism>
<dbReference type="Gene3D" id="3.20.20.140">
    <property type="entry name" value="Metal-dependent hydrolases"/>
    <property type="match status" value="1"/>
</dbReference>
<evidence type="ECO:0000313" key="4">
    <source>
        <dbReference type="Proteomes" id="UP000680206"/>
    </source>
</evidence>
<dbReference type="RefSeq" id="WP_208250021.1">
    <property type="nucleotide sequence ID" value="NZ_JAGEPF010000031.1"/>
</dbReference>
<dbReference type="EMBL" id="JAGEPF010000031">
    <property type="protein sequence ID" value="MBO2463946.1"/>
    <property type="molecule type" value="Genomic_DNA"/>
</dbReference>
<dbReference type="InterPro" id="IPR032465">
    <property type="entry name" value="ACMSD"/>
</dbReference>
<sequence>MKIIALEEHFVDPGVSRAGAPAATALSPDFGTAYDPASGLPYSPRAEVLTDLAERRIADMDAGGITMQVLSCLGPQQVPPDVAPEVVRAANDRSAAAVRAYPDRFAAFAALPTTVPEAAAAELDRCVGELGFVGTMILGRTDGEFLDAPRFDPILAKAAALDVPIFLHPGVPPRTITETDYSGGLSPVVATRLQTSAWGWHQETAVHFLHLVHSGTFDRYPGLQIILGHWGEMIPFYLDRVNEALPQRATKLERSFDEYFRQNVHIAPSGMFSQAQLRFCLETVGLERIVFAVDYPFIGNEGALPFFEQADLPEESKRKIAHENAERLLRL</sequence>
<dbReference type="Proteomes" id="UP000680206">
    <property type="component" value="Unassembled WGS sequence"/>
</dbReference>
<proteinExistence type="predicted"/>
<comment type="caution">
    <text evidence="3">The sequence shown here is derived from an EMBL/GenBank/DDBJ whole genome shotgun (WGS) entry which is preliminary data.</text>
</comment>
<dbReference type="PANTHER" id="PTHR21240">
    <property type="entry name" value="2-AMINO-3-CARBOXYLMUCONATE-6-SEMIALDEHYDE DECARBOXYLASE"/>
    <property type="match status" value="1"/>
</dbReference>
<dbReference type="PANTHER" id="PTHR21240:SF30">
    <property type="entry name" value="AMIDOHYDROLASE-RELATED DOMAIN-CONTAINING PROTEIN-RELATED"/>
    <property type="match status" value="1"/>
</dbReference>
<dbReference type="InterPro" id="IPR006680">
    <property type="entry name" value="Amidohydro-rel"/>
</dbReference>
<dbReference type="Pfam" id="PF04909">
    <property type="entry name" value="Amidohydro_2"/>
    <property type="match status" value="1"/>
</dbReference>
<keyword evidence="4" id="KW-1185">Reference proteome</keyword>
<evidence type="ECO:0000256" key="1">
    <source>
        <dbReference type="ARBA" id="ARBA00023239"/>
    </source>
</evidence>
<protein>
    <submittedName>
        <fullName evidence="3">Amidohydrolase</fullName>
    </submittedName>
</protein>
<gene>
    <name evidence="3" type="ORF">J4709_40900</name>
</gene>
<reference evidence="3 4" key="1">
    <citation type="submission" date="2021-03" db="EMBL/GenBank/DDBJ databases">
        <title>Actinomadura violae sp. nov., isolated from lichen in Thailand.</title>
        <authorList>
            <person name="Kanchanasin P."/>
            <person name="Saeng-In P."/>
            <person name="Phongsopitanun W."/>
            <person name="Yuki M."/>
            <person name="Kudo T."/>
            <person name="Ohkuma M."/>
            <person name="Tanasupawat S."/>
        </authorList>
    </citation>
    <scope>NUCLEOTIDE SEQUENCE [LARGE SCALE GENOMIC DNA]</scope>
    <source>
        <strain evidence="3 4">LCR2-06</strain>
    </source>
</reference>
<keyword evidence="1" id="KW-0456">Lyase</keyword>
<accession>A0ABS3S4M4</accession>
<evidence type="ECO:0000259" key="2">
    <source>
        <dbReference type="Pfam" id="PF04909"/>
    </source>
</evidence>
<feature type="domain" description="Amidohydrolase-related" evidence="2">
    <location>
        <begin position="77"/>
        <end position="331"/>
    </location>
</feature>